<proteinExistence type="predicted"/>
<protein>
    <submittedName>
        <fullName evidence="1">Uncharacterized protein</fullName>
    </submittedName>
</protein>
<comment type="caution">
    <text evidence="1">The sequence shown here is derived from an EMBL/GenBank/DDBJ whole genome shotgun (WGS) entry which is preliminary data.</text>
</comment>
<evidence type="ECO:0000313" key="1">
    <source>
        <dbReference type="EMBL" id="GBH22207.1"/>
    </source>
</evidence>
<sequence>MSLEEGQHTKTEEVRGLSERELRWRIFSFAYDTLSSTDREAEIIQALNDRVAAGDVSKRLGAMRLINFLKDPNNTDNSLAQRMQAINAELRLGEVTFTPLIRVSGSTINGIVNTGRNYRERLSEVDHNIDVVYDTARRLRSGISQNGVLSYTRHNGALIPQVVATDELGGGERAIFYHEYSSGSYGVDLPVVDEIEVGNYKEAKYGIEVANELNNRLIKVIDVFDGAESRSSHAVERLSDYGVSCDIEAALVTLVSQGEIFCNIQGGRVILNARDERLEDGKMCPSGKFKCIVKHTAKLNLVTREGESYECDSSLVMAIVIHNQPTNTDEVMEATLLNLLTIMPTTLPEPTFAVTGFPVMPLNVLLPDFSKPVMLIPGKDAMPETAKFAEDDLNKELRETFQWSNLKIKGIEDLIRDLNPYAVTKGGVEFEHVYMLKESSRETYDAALESGISAISGGDVNKMYKMLKENIGPSIAAKQIIQSPTFSGSNVKQFTVDDLIVRWTLSRMLLLTRKQNNKKIELTYSLSEKRAQMFGLPPSVTYSGIMFYSVDELLRESIGRRFRSVIKKLPNNFRALLSERKLPNNISGANYLFTVEAPLVEPRTDEPCIINYDGKIASVRHVVAEAIQKMRNNEINRMAVAWHPSFMITILLDTTTSHVLLDSSARGSSIAPTYHSPKRMKNLYSGGEIGYGDYAFKQLGRKLGYIGAHLNAPK</sequence>
<name>A0A2V0RAT2_9ZZZZ</name>
<dbReference type="AlphaFoldDB" id="A0A2V0RAT2"/>
<accession>A0A2V0RAT2</accession>
<organism evidence="1">
    <name type="scientific">viral metagenome</name>
    <dbReference type="NCBI Taxonomy" id="1070528"/>
    <lineage>
        <taxon>unclassified sequences</taxon>
        <taxon>metagenomes</taxon>
        <taxon>organismal metagenomes</taxon>
    </lineage>
</organism>
<reference evidence="1" key="1">
    <citation type="submission" date="2017-04" db="EMBL/GenBank/DDBJ databases">
        <title>Unveiling RNA virosphere associated with marine microorganisms.</title>
        <authorList>
            <person name="Urayama S."/>
            <person name="Takaki Y."/>
            <person name="Nishi S."/>
            <person name="Yoshida Y."/>
            <person name="Deguchi S."/>
            <person name="Takai K."/>
            <person name="Nunoura T."/>
        </authorList>
    </citation>
    <scope>NUCLEOTIDE SEQUENCE</scope>
</reference>
<dbReference type="EMBL" id="BDQA01000772">
    <property type="protein sequence ID" value="GBH22207.1"/>
    <property type="molecule type" value="Genomic_RNA"/>
</dbReference>